<organism evidence="3 4">
    <name type="scientific">Cutaneotrichosporon spelunceum</name>
    <dbReference type="NCBI Taxonomy" id="1672016"/>
    <lineage>
        <taxon>Eukaryota</taxon>
        <taxon>Fungi</taxon>
        <taxon>Dikarya</taxon>
        <taxon>Basidiomycota</taxon>
        <taxon>Agaricomycotina</taxon>
        <taxon>Tremellomycetes</taxon>
        <taxon>Trichosporonales</taxon>
        <taxon>Trichosporonaceae</taxon>
        <taxon>Cutaneotrichosporon</taxon>
    </lineage>
</organism>
<feature type="transmembrane region" description="Helical" evidence="2">
    <location>
        <begin position="113"/>
        <end position="132"/>
    </location>
</feature>
<name>A0AAD3U0I3_9TREE</name>
<proteinExistence type="predicted"/>
<protein>
    <submittedName>
        <fullName evidence="3">Uncharacterized protein</fullName>
    </submittedName>
</protein>
<keyword evidence="4" id="KW-1185">Reference proteome</keyword>
<accession>A0AAD3U0I3</accession>
<evidence type="ECO:0000256" key="2">
    <source>
        <dbReference type="SAM" id="Phobius"/>
    </source>
</evidence>
<dbReference type="EMBL" id="BTCM01000009">
    <property type="protein sequence ID" value="GMK60064.1"/>
    <property type="molecule type" value="Genomic_DNA"/>
</dbReference>
<keyword evidence="2" id="KW-0812">Transmembrane</keyword>
<dbReference type="Proteomes" id="UP001222932">
    <property type="component" value="Unassembled WGS sequence"/>
</dbReference>
<evidence type="ECO:0000256" key="1">
    <source>
        <dbReference type="SAM" id="MobiDB-lite"/>
    </source>
</evidence>
<keyword evidence="2" id="KW-1133">Transmembrane helix</keyword>
<comment type="caution">
    <text evidence="3">The sequence shown here is derived from an EMBL/GenBank/DDBJ whole genome shotgun (WGS) entry which is preliminary data.</text>
</comment>
<keyword evidence="2" id="KW-0472">Membrane</keyword>
<evidence type="ECO:0000313" key="4">
    <source>
        <dbReference type="Proteomes" id="UP001222932"/>
    </source>
</evidence>
<reference evidence="3" key="2">
    <citation type="submission" date="2023-06" db="EMBL/GenBank/DDBJ databases">
        <authorList>
            <person name="Kobayashi Y."/>
            <person name="Kayamori A."/>
            <person name="Aoki K."/>
            <person name="Shiwa Y."/>
            <person name="Fujita N."/>
            <person name="Sugita T."/>
            <person name="Iwasaki W."/>
            <person name="Tanaka N."/>
            <person name="Takashima M."/>
        </authorList>
    </citation>
    <scope>NUCLEOTIDE SEQUENCE</scope>
    <source>
        <strain evidence="3">HIS016</strain>
    </source>
</reference>
<sequence>MPYQHHEHHDRHRVPDPEAGYASSPPSPTPSASAPSLAFPIRLYPSSPIRLHSPYPPNSAPALPRALARREHAHNGVLVALASPALPCREATLACAADAALDIARSLQGEGTGGVAAGVALCLLPLAGAWWYTGRSGVLAALKGAAVTLSLVNVALVLALGRADAALRDELGRCRQQSRV</sequence>
<gene>
    <name evidence="3" type="ORF">CspeluHIS016_0902810</name>
</gene>
<dbReference type="AlphaFoldDB" id="A0AAD3U0I3"/>
<feature type="transmembrane region" description="Helical" evidence="2">
    <location>
        <begin position="138"/>
        <end position="160"/>
    </location>
</feature>
<evidence type="ECO:0000313" key="3">
    <source>
        <dbReference type="EMBL" id="GMK60064.1"/>
    </source>
</evidence>
<feature type="region of interest" description="Disordered" evidence="1">
    <location>
        <begin position="1"/>
        <end position="34"/>
    </location>
</feature>
<reference evidence="3" key="1">
    <citation type="journal article" date="2023" name="BMC Genomics">
        <title>Chromosome-level genome assemblies of Cutaneotrichosporon spp. (Trichosporonales, Basidiomycota) reveal imbalanced evolution between nucleotide sequences and chromosome synteny.</title>
        <authorList>
            <person name="Kobayashi Y."/>
            <person name="Kayamori A."/>
            <person name="Aoki K."/>
            <person name="Shiwa Y."/>
            <person name="Matsutani M."/>
            <person name="Fujita N."/>
            <person name="Sugita T."/>
            <person name="Iwasaki W."/>
            <person name="Tanaka N."/>
            <person name="Takashima M."/>
        </authorList>
    </citation>
    <scope>NUCLEOTIDE SEQUENCE</scope>
    <source>
        <strain evidence="3">HIS016</strain>
    </source>
</reference>